<organism evidence="5 6">
    <name type="scientific">Salvelinus namaycush</name>
    <name type="common">Lake trout</name>
    <name type="synonym">Salmo namaycush</name>
    <dbReference type="NCBI Taxonomy" id="8040"/>
    <lineage>
        <taxon>Eukaryota</taxon>
        <taxon>Metazoa</taxon>
        <taxon>Chordata</taxon>
        <taxon>Craniata</taxon>
        <taxon>Vertebrata</taxon>
        <taxon>Euteleostomi</taxon>
        <taxon>Actinopterygii</taxon>
        <taxon>Neopterygii</taxon>
        <taxon>Teleostei</taxon>
        <taxon>Protacanthopterygii</taxon>
        <taxon>Salmoniformes</taxon>
        <taxon>Salmonidae</taxon>
        <taxon>Salmoninae</taxon>
        <taxon>Salvelinus</taxon>
    </lineage>
</organism>
<reference evidence="6" key="1">
    <citation type="submission" date="2025-08" db="UniProtKB">
        <authorList>
            <consortium name="RefSeq"/>
        </authorList>
    </citation>
    <scope>IDENTIFICATION</scope>
    <source>
        <tissue evidence="6">White muscle</tissue>
    </source>
</reference>
<dbReference type="PROSITE" id="PS50011">
    <property type="entry name" value="PROTEIN_KINASE_DOM"/>
    <property type="match status" value="1"/>
</dbReference>
<dbReference type="GO" id="GO:0031434">
    <property type="term" value="F:mitogen-activated protein kinase kinase binding"/>
    <property type="evidence" value="ECO:0007669"/>
    <property type="project" value="TreeGrafter"/>
</dbReference>
<dbReference type="Pfam" id="PF00078">
    <property type="entry name" value="RVT_1"/>
    <property type="match status" value="1"/>
</dbReference>
<dbReference type="GO" id="GO:0005634">
    <property type="term" value="C:nucleus"/>
    <property type="evidence" value="ECO:0007669"/>
    <property type="project" value="TreeGrafter"/>
</dbReference>
<dbReference type="SMART" id="SM00220">
    <property type="entry name" value="S_TKc"/>
    <property type="match status" value="1"/>
</dbReference>
<comment type="similarity">
    <text evidence="1">Belongs to the beta type-B retroviral polymerase family. HERV class-II K(HML-2) pol subfamily.</text>
</comment>
<protein>
    <recommendedName>
        <fullName evidence="2">ribonuclease H</fullName>
        <ecNumber evidence="2">3.1.26.4</ecNumber>
    </recommendedName>
</protein>
<dbReference type="KEGG" id="snh:120060016"/>
<dbReference type="PANTHER" id="PTHR22961:SF13">
    <property type="entry name" value="TRIBBLES"/>
    <property type="match status" value="1"/>
</dbReference>
<evidence type="ECO:0000313" key="5">
    <source>
        <dbReference type="Proteomes" id="UP000808372"/>
    </source>
</evidence>
<dbReference type="RefSeq" id="XP_038865014.1">
    <property type="nucleotide sequence ID" value="XM_039009086.1"/>
</dbReference>
<feature type="region of interest" description="Disordered" evidence="3">
    <location>
        <begin position="1"/>
        <end position="46"/>
    </location>
</feature>
<dbReference type="SUPFAM" id="SSF56112">
    <property type="entry name" value="Protein kinase-like (PK-like)"/>
    <property type="match status" value="1"/>
</dbReference>
<feature type="compositionally biased region" description="Polar residues" evidence="3">
    <location>
        <begin position="19"/>
        <end position="39"/>
    </location>
</feature>
<dbReference type="Proteomes" id="UP000808372">
    <property type="component" value="Chromosome 15"/>
</dbReference>
<dbReference type="EC" id="3.1.26.4" evidence="2"/>
<evidence type="ECO:0000256" key="2">
    <source>
        <dbReference type="ARBA" id="ARBA00012180"/>
    </source>
</evidence>
<dbReference type="SUPFAM" id="SSF56672">
    <property type="entry name" value="DNA/RNA polymerases"/>
    <property type="match status" value="1"/>
</dbReference>
<dbReference type="Gene3D" id="3.30.200.20">
    <property type="entry name" value="Phosphorylase Kinase, domain 1"/>
    <property type="match status" value="1"/>
</dbReference>
<dbReference type="Gene3D" id="3.30.70.270">
    <property type="match status" value="1"/>
</dbReference>
<proteinExistence type="inferred from homology"/>
<accession>A0A8U1EVY3</accession>
<dbReference type="GO" id="GO:0004523">
    <property type="term" value="F:RNA-DNA hybrid ribonuclease activity"/>
    <property type="evidence" value="ECO:0007669"/>
    <property type="project" value="UniProtKB-EC"/>
</dbReference>
<dbReference type="InterPro" id="IPR024104">
    <property type="entry name" value="Tribbles/Ser_Thr_kinase_40"/>
</dbReference>
<dbReference type="GO" id="GO:0032436">
    <property type="term" value="P:positive regulation of proteasomal ubiquitin-dependent protein catabolic process"/>
    <property type="evidence" value="ECO:0007669"/>
    <property type="project" value="TreeGrafter"/>
</dbReference>
<evidence type="ECO:0000259" key="4">
    <source>
        <dbReference type="PROSITE" id="PS50011"/>
    </source>
</evidence>
<dbReference type="GO" id="GO:0004672">
    <property type="term" value="F:protein kinase activity"/>
    <property type="evidence" value="ECO:0007669"/>
    <property type="project" value="InterPro"/>
</dbReference>
<dbReference type="InterPro" id="IPR000719">
    <property type="entry name" value="Prot_kinase_dom"/>
</dbReference>
<dbReference type="FunFam" id="3.30.70.270:FF:000003">
    <property type="entry name" value="Transposon Ty3-G Gag-Pol polyprotein"/>
    <property type="match status" value="1"/>
</dbReference>
<keyword evidence="5" id="KW-1185">Reference proteome</keyword>
<dbReference type="InterPro" id="IPR011009">
    <property type="entry name" value="Kinase-like_dom_sf"/>
</dbReference>
<dbReference type="InterPro" id="IPR043502">
    <property type="entry name" value="DNA/RNA_pol_sf"/>
</dbReference>
<dbReference type="InterPro" id="IPR000477">
    <property type="entry name" value="RT_dom"/>
</dbReference>
<gene>
    <name evidence="6" type="primary">LOC120060016</name>
</gene>
<dbReference type="AlphaFoldDB" id="A0A8U1EVY3"/>
<evidence type="ECO:0000313" key="6">
    <source>
        <dbReference type="RefSeq" id="XP_038865014.1"/>
    </source>
</evidence>
<dbReference type="Gene3D" id="1.10.510.10">
    <property type="entry name" value="Transferase(Phosphotransferase) domain 1"/>
    <property type="match status" value="1"/>
</dbReference>
<dbReference type="Pfam" id="PF00069">
    <property type="entry name" value="Pkinase"/>
    <property type="match status" value="1"/>
</dbReference>
<dbReference type="GeneID" id="120060016"/>
<sequence length="384" mass="42651">MDIQEVSGSPESIRKSPDRYNSLSDSLSSGPFESRSQPVGVSRPPLPSRNVGNYLLYDPLQENVLRAANAHSGEELVCKVLPVSRYREVLCSYYCLPPHPNIIEMRDVVVGDAHAYLFFPRSYGNLGVMLQARRLPEDTARYLFRQLVSAVAHCHNNGLVLRDLKLNKFVFKNKERTLLMLESLDDAVIMQEGNTSPYCSPGHGDVSGSLWVCAPATDVWSLGVMLHALLLGCYPVGAGLTQEGAVLTSQARCLIRSALHSNPNLRLSASELLTHPWLSTHAQTSVTQALVNDVVCNTLNRFVFVYLDDILVFSRSAQEHVLHVQQVLQRLLENQLFVKAEKCEFHGSTISSLGYVIAAGNIQMDLDKVRAVVEWPQPTSRVQL</sequence>
<feature type="domain" description="Protein kinase" evidence="4">
    <location>
        <begin position="21"/>
        <end position="278"/>
    </location>
</feature>
<name>A0A8U1EVY3_SALNM</name>
<evidence type="ECO:0000256" key="3">
    <source>
        <dbReference type="SAM" id="MobiDB-lite"/>
    </source>
</evidence>
<feature type="compositionally biased region" description="Polar residues" evidence="3">
    <location>
        <begin position="1"/>
        <end position="10"/>
    </location>
</feature>
<dbReference type="InterPro" id="IPR043128">
    <property type="entry name" value="Rev_trsase/Diguanyl_cyclase"/>
</dbReference>
<dbReference type="GO" id="GO:0005524">
    <property type="term" value="F:ATP binding"/>
    <property type="evidence" value="ECO:0007669"/>
    <property type="project" value="InterPro"/>
</dbReference>
<dbReference type="PANTHER" id="PTHR22961">
    <property type="entry name" value="SER/THR PROTEIN KINASE-TRB"/>
    <property type="match status" value="1"/>
</dbReference>
<evidence type="ECO:0000256" key="1">
    <source>
        <dbReference type="ARBA" id="ARBA00010879"/>
    </source>
</evidence>